<proteinExistence type="predicted"/>
<evidence type="ECO:0000256" key="7">
    <source>
        <dbReference type="ARBA" id="ARBA00023136"/>
    </source>
</evidence>
<keyword evidence="6 9" id="KW-1133">Transmembrane helix</keyword>
<evidence type="ECO:0000313" key="12">
    <source>
        <dbReference type="Proteomes" id="UP001170379"/>
    </source>
</evidence>
<dbReference type="SFLD" id="SFLDG00002">
    <property type="entry name" value="C1.7:_P-type_atpase_like"/>
    <property type="match status" value="1"/>
</dbReference>
<dbReference type="PANTHER" id="PTHR42861">
    <property type="entry name" value="CALCIUM-TRANSPORTING ATPASE"/>
    <property type="match status" value="1"/>
</dbReference>
<feature type="transmembrane region" description="Helical" evidence="9">
    <location>
        <begin position="665"/>
        <end position="685"/>
    </location>
</feature>
<comment type="subcellular location">
    <subcellularLocation>
        <location evidence="1">Cell membrane</location>
        <topology evidence="1">Multi-pass membrane protein</topology>
    </subcellularLocation>
</comment>
<dbReference type="SUPFAM" id="SSF56784">
    <property type="entry name" value="HAD-like"/>
    <property type="match status" value="1"/>
</dbReference>
<reference evidence="11" key="1">
    <citation type="submission" date="2018-03" db="EMBL/GenBank/DDBJ databases">
        <authorList>
            <person name="Nunes O.C."/>
            <person name="Lopes A.R."/>
            <person name="Froufe H."/>
            <person name="Munoz-Merida A."/>
            <person name="Barroso C."/>
            <person name="Egas C."/>
        </authorList>
    </citation>
    <scope>NUCLEOTIDE SEQUENCE</scope>
    <source>
        <strain evidence="11">ON4</strain>
    </source>
</reference>
<keyword evidence="7 9" id="KW-0472">Membrane</keyword>
<evidence type="ECO:0000256" key="9">
    <source>
        <dbReference type="SAM" id="Phobius"/>
    </source>
</evidence>
<feature type="transmembrane region" description="Helical" evidence="9">
    <location>
        <begin position="838"/>
        <end position="857"/>
    </location>
</feature>
<dbReference type="InterPro" id="IPR001757">
    <property type="entry name" value="P_typ_ATPase"/>
</dbReference>
<comment type="caution">
    <text evidence="11">The sequence shown here is derived from an EMBL/GenBank/DDBJ whole genome shotgun (WGS) entry which is preliminary data.</text>
</comment>
<name>A0ABT7C6L9_9MICO</name>
<sequence>MTPAKTRAALDVTKDGLSAAEVDARLERFGPNELEATEPDSWIVVLLRQFRSPMVLFLLIAAVITALQREWFDTAVIALTLLLNASIGFWQERKSDSDVRALQQLTLTEATVVRDGTAHRIPASGLVPGDTIRLESGDQVPADARLDEVNGLQIDESMLTGEALPTLKSADPLDEATVIGDRENMAFSGTLVVSGRASAIVVDTGTNTEIGEIAESVQGESGKTPLQHLTDRLEKFIAVAVVGMALLISVAAVFIGAPLSEAFRTMVALIVSALPEALPIVLTVALGVGVSRMAKHHAVVRRLPSVETLGSTTVIGSDKTGTLTINRMTVEQLWTPDGETLDVLAAADDGRDLDRGQIASLRTGSRTNESVHRPDHEVELLGDAVDVAMAAAALSTGATTAEELAERPVADMPYEPEHAYSQSVYREGNRYILHVKGAPDTILRFCHDMAAGNERVALDPKKVRDANLAMARNGLRVIATATAEVPEPAQDAPLPTPRGLTFTGLQGMMDPPRPGVAQAIADCKSAGIHVMMITGDHPATAESIGKRLGLEGGAPPLTGAEMAELDDFDLIDRLHETSVAARMSPQDKLRIVRVLQSDDEIVAVTGDGVNDAPALKAASIGVAMGASGTDVAREAADVVLTDDNFVTIVEAVKQGRVTFSSIRKATYFLLANGLAALLAVAVNTFTDLPLIFLPATLIFMNVVTNGVQDIALAFEPGEGDELKQKPRPQSEGILGTTMWLRTVITGIWMAAGTLVVYHGAFAMNLSVDHARTLALITMVMFNFFNVFNARAERRSVFSLNPLGNPLLFFSAIVALLLQWGATVWPVSANLIGLEPLSAAEWLMCTLVGATVMVIVELEKLVRRLRG</sequence>
<evidence type="ECO:0000259" key="10">
    <source>
        <dbReference type="SMART" id="SM00831"/>
    </source>
</evidence>
<dbReference type="Pfam" id="PF00690">
    <property type="entry name" value="Cation_ATPase_N"/>
    <property type="match status" value="1"/>
</dbReference>
<dbReference type="PRINTS" id="PR00119">
    <property type="entry name" value="CATATPASE"/>
</dbReference>
<dbReference type="SUPFAM" id="SSF81660">
    <property type="entry name" value="Metal cation-transporting ATPase, ATP-binding domain N"/>
    <property type="match status" value="1"/>
</dbReference>
<feature type="transmembrane region" description="Helical" evidence="9">
    <location>
        <begin position="265"/>
        <end position="288"/>
    </location>
</feature>
<dbReference type="Gene3D" id="3.40.1110.10">
    <property type="entry name" value="Calcium-transporting ATPase, cytoplasmic domain N"/>
    <property type="match status" value="1"/>
</dbReference>
<feature type="transmembrane region" description="Helical" evidence="9">
    <location>
        <begin position="733"/>
        <end position="757"/>
    </location>
</feature>
<evidence type="ECO:0000256" key="2">
    <source>
        <dbReference type="ARBA" id="ARBA00022692"/>
    </source>
</evidence>
<feature type="transmembrane region" description="Helical" evidence="9">
    <location>
        <begin position="74"/>
        <end position="90"/>
    </location>
</feature>
<feature type="domain" description="Cation-transporting P-type ATPase N-terminal" evidence="10">
    <location>
        <begin position="1"/>
        <end position="70"/>
    </location>
</feature>
<dbReference type="NCBIfam" id="TIGR01494">
    <property type="entry name" value="ATPase_P-type"/>
    <property type="match status" value="2"/>
</dbReference>
<dbReference type="InterPro" id="IPR023214">
    <property type="entry name" value="HAD_sf"/>
</dbReference>
<reference evidence="11" key="2">
    <citation type="journal article" date="2022" name="Sci. Rep.">
        <title>In silico prediction of the enzymes involved in the degradation of the herbicide molinate by Gulosibacter molinativorax ON4T.</title>
        <authorList>
            <person name="Lopes A.R."/>
            <person name="Bunin E."/>
            <person name="Viana A.T."/>
            <person name="Froufe H."/>
            <person name="Munoz-Merida A."/>
            <person name="Pinho D."/>
            <person name="Figueiredo J."/>
            <person name="Barroso C."/>
            <person name="Vaz-Moreira I."/>
            <person name="Bellanger X."/>
            <person name="Egas C."/>
            <person name="Nunes O.C."/>
        </authorList>
    </citation>
    <scope>NUCLEOTIDE SEQUENCE</scope>
    <source>
        <strain evidence="11">ON4</strain>
    </source>
</reference>
<dbReference type="InterPro" id="IPR004014">
    <property type="entry name" value="ATPase_P-typ_cation-transptr_N"/>
</dbReference>
<dbReference type="InterPro" id="IPR008250">
    <property type="entry name" value="ATPase_P-typ_transduc_dom_A_sf"/>
</dbReference>
<dbReference type="Proteomes" id="UP001170379">
    <property type="component" value="Unassembled WGS sequence"/>
</dbReference>
<dbReference type="Pfam" id="PF08282">
    <property type="entry name" value="Hydrolase_3"/>
    <property type="match status" value="1"/>
</dbReference>
<dbReference type="InterPro" id="IPR006068">
    <property type="entry name" value="ATPase_P-typ_cation-transptr_C"/>
</dbReference>
<keyword evidence="4" id="KW-0067">ATP-binding</keyword>
<dbReference type="SFLD" id="SFLDF00027">
    <property type="entry name" value="p-type_atpase"/>
    <property type="match status" value="1"/>
</dbReference>
<dbReference type="InterPro" id="IPR023299">
    <property type="entry name" value="ATPase_P-typ_cyto_dom_N"/>
</dbReference>
<evidence type="ECO:0000256" key="3">
    <source>
        <dbReference type="ARBA" id="ARBA00022741"/>
    </source>
</evidence>
<dbReference type="Pfam" id="PF00689">
    <property type="entry name" value="Cation_ATPase_C"/>
    <property type="match status" value="1"/>
</dbReference>
<evidence type="ECO:0000256" key="8">
    <source>
        <dbReference type="ARBA" id="ARBA00049360"/>
    </source>
</evidence>
<keyword evidence="3" id="KW-0547">Nucleotide-binding</keyword>
<keyword evidence="5" id="KW-1278">Translocase</keyword>
<feature type="transmembrane region" description="Helical" evidence="9">
    <location>
        <begin position="769"/>
        <end position="787"/>
    </location>
</feature>
<dbReference type="InterPro" id="IPR023298">
    <property type="entry name" value="ATPase_P-typ_TM_dom_sf"/>
</dbReference>
<evidence type="ECO:0000256" key="5">
    <source>
        <dbReference type="ARBA" id="ARBA00022967"/>
    </source>
</evidence>
<dbReference type="InterPro" id="IPR059000">
    <property type="entry name" value="ATPase_P-type_domA"/>
</dbReference>
<organism evidence="11 12">
    <name type="scientific">Gulosibacter molinativorax</name>
    <dbReference type="NCBI Taxonomy" id="256821"/>
    <lineage>
        <taxon>Bacteria</taxon>
        <taxon>Bacillati</taxon>
        <taxon>Actinomycetota</taxon>
        <taxon>Actinomycetes</taxon>
        <taxon>Micrococcales</taxon>
        <taxon>Microbacteriaceae</taxon>
        <taxon>Gulosibacter</taxon>
    </lineage>
</organism>
<feature type="transmembrane region" description="Helical" evidence="9">
    <location>
        <begin position="50"/>
        <end position="68"/>
    </location>
</feature>
<dbReference type="EMBL" id="PXVD01000007">
    <property type="protein sequence ID" value="MDJ1370840.1"/>
    <property type="molecule type" value="Genomic_DNA"/>
</dbReference>
<dbReference type="PROSITE" id="PS00154">
    <property type="entry name" value="ATPASE_E1_E2"/>
    <property type="match status" value="1"/>
</dbReference>
<dbReference type="SUPFAM" id="SSF81665">
    <property type="entry name" value="Calcium ATPase, transmembrane domain M"/>
    <property type="match status" value="1"/>
</dbReference>
<evidence type="ECO:0000256" key="6">
    <source>
        <dbReference type="ARBA" id="ARBA00022989"/>
    </source>
</evidence>
<dbReference type="SMART" id="SM00831">
    <property type="entry name" value="Cation_ATPase_N"/>
    <property type="match status" value="1"/>
</dbReference>
<feature type="transmembrane region" description="Helical" evidence="9">
    <location>
        <begin position="807"/>
        <end position="826"/>
    </location>
</feature>
<comment type="catalytic activity">
    <reaction evidence="8">
        <text>ATP + H2O = ADP + phosphate + H(+)</text>
        <dbReference type="Rhea" id="RHEA:13065"/>
        <dbReference type="ChEBI" id="CHEBI:15377"/>
        <dbReference type="ChEBI" id="CHEBI:15378"/>
        <dbReference type="ChEBI" id="CHEBI:30616"/>
        <dbReference type="ChEBI" id="CHEBI:43474"/>
        <dbReference type="ChEBI" id="CHEBI:456216"/>
    </reaction>
</comment>
<dbReference type="Pfam" id="PF13246">
    <property type="entry name" value="Cation_ATPase"/>
    <property type="match status" value="1"/>
</dbReference>
<dbReference type="SUPFAM" id="SSF81653">
    <property type="entry name" value="Calcium ATPase, transduction domain A"/>
    <property type="match status" value="1"/>
</dbReference>
<dbReference type="InterPro" id="IPR018303">
    <property type="entry name" value="ATPase_P-typ_P_site"/>
</dbReference>
<dbReference type="InterPro" id="IPR036412">
    <property type="entry name" value="HAD-like_sf"/>
</dbReference>
<evidence type="ECO:0000313" key="11">
    <source>
        <dbReference type="EMBL" id="MDJ1370840.1"/>
    </source>
</evidence>
<dbReference type="Gene3D" id="2.70.150.10">
    <property type="entry name" value="Calcium-transporting ATPase, cytoplasmic transduction domain A"/>
    <property type="match status" value="1"/>
</dbReference>
<protein>
    <submittedName>
        <fullName evidence="11">Haloacid dehalogenase</fullName>
    </submittedName>
</protein>
<dbReference type="Pfam" id="PF00122">
    <property type="entry name" value="E1-E2_ATPase"/>
    <property type="match status" value="1"/>
</dbReference>
<feature type="transmembrane region" description="Helical" evidence="9">
    <location>
        <begin position="691"/>
        <end position="712"/>
    </location>
</feature>
<gene>
    <name evidence="11" type="ORF">C7K25_05595</name>
</gene>
<dbReference type="SFLD" id="SFLDS00003">
    <property type="entry name" value="Haloacid_Dehalogenase"/>
    <property type="match status" value="1"/>
</dbReference>
<dbReference type="PRINTS" id="PR00121">
    <property type="entry name" value="NAKATPASE"/>
</dbReference>
<dbReference type="Gene3D" id="3.40.50.1000">
    <property type="entry name" value="HAD superfamily/HAD-like"/>
    <property type="match status" value="1"/>
</dbReference>
<accession>A0ABT7C6L9</accession>
<keyword evidence="2 9" id="KW-0812">Transmembrane</keyword>
<feature type="transmembrane region" description="Helical" evidence="9">
    <location>
        <begin position="236"/>
        <end position="259"/>
    </location>
</feature>
<keyword evidence="12" id="KW-1185">Reference proteome</keyword>
<dbReference type="InterPro" id="IPR044492">
    <property type="entry name" value="P_typ_ATPase_HD_dom"/>
</dbReference>
<evidence type="ECO:0000256" key="1">
    <source>
        <dbReference type="ARBA" id="ARBA00004651"/>
    </source>
</evidence>
<dbReference type="Gene3D" id="1.20.1110.10">
    <property type="entry name" value="Calcium-transporting ATPase, transmembrane domain"/>
    <property type="match status" value="1"/>
</dbReference>
<evidence type="ECO:0000256" key="4">
    <source>
        <dbReference type="ARBA" id="ARBA00022840"/>
    </source>
</evidence>